<dbReference type="CDD" id="cd00009">
    <property type="entry name" value="AAA"/>
    <property type="match status" value="1"/>
</dbReference>
<dbReference type="InterPro" id="IPR003593">
    <property type="entry name" value="AAA+_ATPase"/>
</dbReference>
<dbReference type="EMBL" id="UOFA01000162">
    <property type="protein sequence ID" value="VAW45184.1"/>
    <property type="molecule type" value="Genomic_DNA"/>
</dbReference>
<feature type="transmembrane region" description="Helical" evidence="1">
    <location>
        <begin position="279"/>
        <end position="296"/>
    </location>
</feature>
<dbReference type="InterPro" id="IPR036365">
    <property type="entry name" value="PGBD-like_sf"/>
</dbReference>
<dbReference type="Pfam" id="PF13401">
    <property type="entry name" value="AAA_22"/>
    <property type="match status" value="1"/>
</dbReference>
<keyword evidence="1" id="KW-1133">Transmembrane helix</keyword>
<evidence type="ECO:0000259" key="2">
    <source>
        <dbReference type="SMART" id="SM00382"/>
    </source>
</evidence>
<evidence type="ECO:0000256" key="1">
    <source>
        <dbReference type="SAM" id="Phobius"/>
    </source>
</evidence>
<dbReference type="SUPFAM" id="SSF52540">
    <property type="entry name" value="P-loop containing nucleoside triphosphate hydrolases"/>
    <property type="match status" value="1"/>
</dbReference>
<dbReference type="Gene3D" id="3.90.70.10">
    <property type="entry name" value="Cysteine proteinases"/>
    <property type="match status" value="1"/>
</dbReference>
<sequence>MYLEFFDLQQTPFSITPDPEFVYLSQKHEESLAHLIYGVTRGGGAGFVQLTGEVGTGKTTISRLFLQKLPEDTQAALILNPNITPIELLENIFKEFKLSTRGMKGKLNAMVEKLNEYLLQRWSEGKNTLVIIDEAQSIPRDTLEQLRLLTNLETDQQKLLQIILIGQPELKQLMQRKDLRQLAQRITSRFHLQPLSKTETQAYIQHRIAVSGGAKDLISNHAINPIYQQTTGIPRLINVLCDRALLVAFAAESKTISHKHVKQAIAEVYPDQKNQLHSYWAMGLIPLLLILLWWFWPAQNTTANQTALIQSNNQPTATEQQPFESQALNLPSAAVSWQQYLALWGEPSSVIWNQSECPDVSLIGMACLRKQGNINQIKQQNVPVLLLLENGELALLKNLLGEQLVLFTANGDQVYQSNTIDQRWFGHYFILWPMAVELIDGTISSATSTWALNMAQVIDNNLNIQATELTDWITAFQQANGLLADGIIGKETQMALSLNAYQGPKLVE</sequence>
<accession>A0A3B0WNG5</accession>
<protein>
    <submittedName>
        <fullName evidence="3">General secretion pathway protein A</fullName>
    </submittedName>
</protein>
<dbReference type="InterPro" id="IPR049945">
    <property type="entry name" value="AAA_22"/>
</dbReference>
<dbReference type="SUPFAM" id="SSF47090">
    <property type="entry name" value="PGBD-like"/>
    <property type="match status" value="1"/>
</dbReference>
<keyword evidence="1" id="KW-0812">Transmembrane</keyword>
<dbReference type="PANTHER" id="PTHR35894">
    <property type="entry name" value="GENERAL SECRETION PATHWAY PROTEIN A-RELATED"/>
    <property type="match status" value="1"/>
</dbReference>
<gene>
    <name evidence="3" type="ORF">MNBD_GAMMA02-1036</name>
</gene>
<feature type="domain" description="AAA+ ATPase" evidence="2">
    <location>
        <begin position="44"/>
        <end position="198"/>
    </location>
</feature>
<dbReference type="SMART" id="SM00382">
    <property type="entry name" value="AAA"/>
    <property type="match status" value="1"/>
</dbReference>
<dbReference type="Gene3D" id="3.40.50.300">
    <property type="entry name" value="P-loop containing nucleotide triphosphate hydrolases"/>
    <property type="match status" value="1"/>
</dbReference>
<name>A0A3B0WNG5_9ZZZZ</name>
<reference evidence="3" key="1">
    <citation type="submission" date="2018-06" db="EMBL/GenBank/DDBJ databases">
        <authorList>
            <person name="Zhirakovskaya E."/>
        </authorList>
    </citation>
    <scope>NUCLEOTIDE SEQUENCE</scope>
</reference>
<dbReference type="PANTHER" id="PTHR35894:SF1">
    <property type="entry name" value="PHOSPHORIBULOKINASE _ URIDINE KINASE FAMILY"/>
    <property type="match status" value="1"/>
</dbReference>
<dbReference type="GO" id="GO:0016887">
    <property type="term" value="F:ATP hydrolysis activity"/>
    <property type="evidence" value="ECO:0007669"/>
    <property type="project" value="InterPro"/>
</dbReference>
<evidence type="ECO:0000313" key="3">
    <source>
        <dbReference type="EMBL" id="VAW45184.1"/>
    </source>
</evidence>
<proteinExistence type="predicted"/>
<dbReference type="InterPro" id="IPR052026">
    <property type="entry name" value="ExeA_AAA_ATPase_DNA-bind"/>
</dbReference>
<dbReference type="InterPro" id="IPR027417">
    <property type="entry name" value="P-loop_NTPase"/>
</dbReference>
<dbReference type="AlphaFoldDB" id="A0A3B0WNG5"/>
<organism evidence="3">
    <name type="scientific">hydrothermal vent metagenome</name>
    <dbReference type="NCBI Taxonomy" id="652676"/>
    <lineage>
        <taxon>unclassified sequences</taxon>
        <taxon>metagenomes</taxon>
        <taxon>ecological metagenomes</taxon>
    </lineage>
</organism>
<keyword evidence="1" id="KW-0472">Membrane</keyword>